<dbReference type="EMBL" id="PTIZ01000006">
    <property type="protein sequence ID" value="PPK75214.1"/>
    <property type="molecule type" value="Genomic_DNA"/>
</dbReference>
<feature type="domain" description="Rhodanese" evidence="1">
    <location>
        <begin position="17"/>
        <end position="105"/>
    </location>
</feature>
<dbReference type="AlphaFoldDB" id="A0A2S6HCI8"/>
<keyword evidence="2" id="KW-0808">Transferase</keyword>
<protein>
    <submittedName>
        <fullName evidence="2">Rhodanese-related sulfurtransferase</fullName>
    </submittedName>
</protein>
<reference evidence="2 3" key="1">
    <citation type="submission" date="2018-02" db="EMBL/GenBank/DDBJ databases">
        <title>Subsurface microbial communities from deep shales in Ohio and West Virginia, USA.</title>
        <authorList>
            <person name="Wrighton K."/>
        </authorList>
    </citation>
    <scope>NUCLEOTIDE SEQUENCE [LARGE SCALE GENOMIC DNA]</scope>
    <source>
        <strain evidence="2 3">OWC-DMM</strain>
    </source>
</reference>
<name>A0A2S6HCI8_9GAMM</name>
<dbReference type="GO" id="GO:0016740">
    <property type="term" value="F:transferase activity"/>
    <property type="evidence" value="ECO:0007669"/>
    <property type="project" value="UniProtKB-KW"/>
</dbReference>
<dbReference type="SUPFAM" id="SSF52821">
    <property type="entry name" value="Rhodanese/Cell cycle control phosphatase"/>
    <property type="match status" value="1"/>
</dbReference>
<dbReference type="PANTHER" id="PTHR43031">
    <property type="entry name" value="FAD-DEPENDENT OXIDOREDUCTASE"/>
    <property type="match status" value="1"/>
</dbReference>
<dbReference type="PANTHER" id="PTHR43031:SF17">
    <property type="entry name" value="SULFURTRANSFERASE YTWF-RELATED"/>
    <property type="match status" value="1"/>
</dbReference>
<dbReference type="Gene3D" id="3.40.250.10">
    <property type="entry name" value="Rhodanese-like domain"/>
    <property type="match status" value="1"/>
</dbReference>
<dbReference type="InterPro" id="IPR001763">
    <property type="entry name" value="Rhodanese-like_dom"/>
</dbReference>
<comment type="caution">
    <text evidence="2">The sequence shown here is derived from an EMBL/GenBank/DDBJ whole genome shotgun (WGS) entry which is preliminary data.</text>
</comment>
<gene>
    <name evidence="2" type="ORF">B0F87_10660</name>
</gene>
<dbReference type="Proteomes" id="UP000240010">
    <property type="component" value="Unassembled WGS sequence"/>
</dbReference>
<evidence type="ECO:0000313" key="2">
    <source>
        <dbReference type="EMBL" id="PPK75214.1"/>
    </source>
</evidence>
<dbReference type="InterPro" id="IPR050229">
    <property type="entry name" value="GlpE_sulfurtransferase"/>
</dbReference>
<sequence>MSIKQVSATELKTRIQNEPQLFLLDVREPNEFQYARIENSVLIPLNQIPERLSELDPQQEMVVICHHGVRSSQACMYLVHSGFTNVSNLTGGIDAWSSDCDSSVPRY</sequence>
<dbReference type="InterPro" id="IPR036873">
    <property type="entry name" value="Rhodanese-like_dom_sf"/>
</dbReference>
<dbReference type="PROSITE" id="PS50206">
    <property type="entry name" value="RHODANESE_3"/>
    <property type="match status" value="1"/>
</dbReference>
<proteinExistence type="predicted"/>
<dbReference type="SMART" id="SM00450">
    <property type="entry name" value="RHOD"/>
    <property type="match status" value="1"/>
</dbReference>
<accession>A0A2S6HCI8</accession>
<dbReference type="Pfam" id="PF00581">
    <property type="entry name" value="Rhodanese"/>
    <property type="match status" value="1"/>
</dbReference>
<evidence type="ECO:0000313" key="3">
    <source>
        <dbReference type="Proteomes" id="UP000240010"/>
    </source>
</evidence>
<dbReference type="RefSeq" id="WP_104429095.1">
    <property type="nucleotide sequence ID" value="NZ_PTIZ01000006.1"/>
</dbReference>
<evidence type="ECO:0000259" key="1">
    <source>
        <dbReference type="PROSITE" id="PS50206"/>
    </source>
</evidence>
<organism evidence="2 3">
    <name type="scientific">Methylobacter tundripaludum</name>
    <dbReference type="NCBI Taxonomy" id="173365"/>
    <lineage>
        <taxon>Bacteria</taxon>
        <taxon>Pseudomonadati</taxon>
        <taxon>Pseudomonadota</taxon>
        <taxon>Gammaproteobacteria</taxon>
        <taxon>Methylococcales</taxon>
        <taxon>Methylococcaceae</taxon>
        <taxon>Methylobacter</taxon>
    </lineage>
</organism>